<comment type="similarity">
    <text evidence="1">Belongs to the CCDC25 family.</text>
</comment>
<name>A0A8D8TES1_9HEMI</name>
<dbReference type="EMBL" id="HBUF01151064">
    <property type="protein sequence ID" value="CAG6648293.1"/>
    <property type="molecule type" value="Transcribed_RNA"/>
</dbReference>
<dbReference type="EMBL" id="HBUF01654249">
    <property type="protein sequence ID" value="CAG6787497.1"/>
    <property type="molecule type" value="Transcribed_RNA"/>
</dbReference>
<dbReference type="AlphaFoldDB" id="A0A8D8TES1"/>
<evidence type="ECO:0000256" key="1">
    <source>
        <dbReference type="ARBA" id="ARBA00008998"/>
    </source>
</evidence>
<evidence type="ECO:0000256" key="4">
    <source>
        <dbReference type="SAM" id="MobiDB-lite"/>
    </source>
</evidence>
<comment type="subunit">
    <text evidence="3">Interacts (via cytoplasmic region) with ILK.</text>
</comment>
<dbReference type="EMBL" id="HBUF01268746">
    <property type="protein sequence ID" value="CAG6684725.1"/>
    <property type="molecule type" value="Transcribed_RNA"/>
</dbReference>
<accession>A0A8D8TES1</accession>
<feature type="compositionally biased region" description="Basic and acidic residues" evidence="4">
    <location>
        <begin position="139"/>
        <end position="183"/>
    </location>
</feature>
<reference evidence="6" key="1">
    <citation type="submission" date="2021-05" db="EMBL/GenBank/DDBJ databases">
        <authorList>
            <person name="Alioto T."/>
            <person name="Alioto T."/>
            <person name="Gomez Garrido J."/>
        </authorList>
    </citation>
    <scope>NUCLEOTIDE SEQUENCE</scope>
</reference>
<dbReference type="EMBL" id="HBUF01151063">
    <property type="protein sequence ID" value="CAG6648292.1"/>
    <property type="molecule type" value="Transcribed_RNA"/>
</dbReference>
<sequence>MVYYFTSNVVSPPVTLFMGFDKYENEELIKWGWPEDVWFHVDKMSSAHVYLRLQPGQTLDDVASVVIDEAAQLCKQNSITGCKASDVDVVYTMWSNLKKTDGMEPGQVAFHKDKEVRTVRIARKSNEVINRLNKTKREEKNVDLRGQREKRDAKEREDKKRLLKEQQIKDKEDEKKRQEEAELRSYSNLMKAENMTSNKETSGYDSDDFM</sequence>
<organism evidence="6">
    <name type="scientific">Cacopsylla melanoneura</name>
    <dbReference type="NCBI Taxonomy" id="428564"/>
    <lineage>
        <taxon>Eukaryota</taxon>
        <taxon>Metazoa</taxon>
        <taxon>Ecdysozoa</taxon>
        <taxon>Arthropoda</taxon>
        <taxon>Hexapoda</taxon>
        <taxon>Insecta</taxon>
        <taxon>Pterygota</taxon>
        <taxon>Neoptera</taxon>
        <taxon>Paraneoptera</taxon>
        <taxon>Hemiptera</taxon>
        <taxon>Sternorrhyncha</taxon>
        <taxon>Psylloidea</taxon>
        <taxon>Psyllidae</taxon>
        <taxon>Psyllinae</taxon>
        <taxon>Cacopsylla</taxon>
    </lineage>
</organism>
<dbReference type="InterPro" id="IPR039730">
    <property type="entry name" value="Jlp2/Ccd25"/>
</dbReference>
<dbReference type="InterPro" id="IPR008532">
    <property type="entry name" value="NFACT_RNA-bd"/>
</dbReference>
<feature type="domain" description="NFACT RNA-binding" evidence="5">
    <location>
        <begin position="1"/>
        <end position="111"/>
    </location>
</feature>
<feature type="region of interest" description="Disordered" evidence="4">
    <location>
        <begin position="139"/>
        <end position="210"/>
    </location>
</feature>
<evidence type="ECO:0000256" key="3">
    <source>
        <dbReference type="ARBA" id="ARBA00024214"/>
    </source>
</evidence>
<dbReference type="EMBL" id="HBUF01654248">
    <property type="protein sequence ID" value="CAG6787496.1"/>
    <property type="molecule type" value="Transcribed_RNA"/>
</dbReference>
<evidence type="ECO:0000313" key="6">
    <source>
        <dbReference type="EMBL" id="CAG6684727.1"/>
    </source>
</evidence>
<proteinExistence type="inferred from homology"/>
<protein>
    <recommendedName>
        <fullName evidence="2">Coiled-coil domain-containing protein 25</fullName>
    </recommendedName>
</protein>
<feature type="compositionally biased region" description="Polar residues" evidence="4">
    <location>
        <begin position="194"/>
        <end position="204"/>
    </location>
</feature>
<dbReference type="Pfam" id="PF05670">
    <property type="entry name" value="NFACT-R_1"/>
    <property type="match status" value="1"/>
</dbReference>
<dbReference type="PANTHER" id="PTHR13049:SF2">
    <property type="entry name" value="COILED-COIL DOMAIN-CONTAINING PROTEIN 25"/>
    <property type="match status" value="1"/>
</dbReference>
<dbReference type="PANTHER" id="PTHR13049">
    <property type="entry name" value="DUF814-RELATED"/>
    <property type="match status" value="1"/>
</dbReference>
<dbReference type="EMBL" id="HBUF01268747">
    <property type="protein sequence ID" value="CAG6684727.1"/>
    <property type="molecule type" value="Transcribed_RNA"/>
</dbReference>
<evidence type="ECO:0000259" key="5">
    <source>
        <dbReference type="Pfam" id="PF05670"/>
    </source>
</evidence>
<evidence type="ECO:0000256" key="2">
    <source>
        <dbReference type="ARBA" id="ARBA00016700"/>
    </source>
</evidence>